<sequence length="460" mass="48201">MTDMSTLFSGATAFNQNIGGWNVSAVTNMNAMFRQAAAFNQNISGWNVSSVINMLNLFLQATSFNQDISSWDISSALYMDSLLKDATAFNQNLGPWGEHLNPNVILGSFFGGFLENCGMNVANYDATLVGFNTHGPNGITMGALGMYYCNDGAAARANLILPVASGGKGWNISGDTSLAASTPLLATAGTSVTLTYAGCNYDWSNPSNRARKMLTLNPNGNSLAPSGVSINHNSIGALPAGIASSSGYYQISNGTNSARVSNRLVTVIDAGNHTANGGVIVRVYYSTAEYTNLVINTPPAGEIVDAGWFLSSTTTAAGVVAGLSAAAYALPGAEKIVPFNSGSENGIAFVEFKLSKMGTIGLYAKTQDGPLSPALSVPDNGKNSQLVLYPNPAKNLLHLKLPDSQDGPIRKITITNLLGQAVYSTAQNITDIDIASLAAGMYQIVLSTDQGHWSGKFVKE</sequence>
<protein>
    <submittedName>
        <fullName evidence="3">Surface protein</fullName>
    </submittedName>
</protein>
<gene>
    <name evidence="3" type="ORF">GGR22_000124</name>
</gene>
<dbReference type="InterPro" id="IPR026444">
    <property type="entry name" value="Secre_tail"/>
</dbReference>
<dbReference type="EMBL" id="JACJIS010000001">
    <property type="protein sequence ID" value="MBA9071998.1"/>
    <property type="molecule type" value="Genomic_DNA"/>
</dbReference>
<dbReference type="InterPro" id="IPR005046">
    <property type="entry name" value="DUF285"/>
</dbReference>
<dbReference type="Proteomes" id="UP000555003">
    <property type="component" value="Unassembled WGS sequence"/>
</dbReference>
<name>A0ABR6DJZ2_9FLAO</name>
<comment type="caution">
    <text evidence="3">The sequence shown here is derived from an EMBL/GenBank/DDBJ whole genome shotgun (WGS) entry which is preliminary data.</text>
</comment>
<dbReference type="InterPro" id="IPR011889">
    <property type="entry name" value="Liste_lipo_26"/>
</dbReference>
<dbReference type="NCBIfam" id="TIGR04183">
    <property type="entry name" value="Por_Secre_tail"/>
    <property type="match status" value="1"/>
</dbReference>
<proteinExistence type="predicted"/>
<keyword evidence="4" id="KW-1185">Reference proteome</keyword>
<accession>A0ABR6DJZ2</accession>
<evidence type="ECO:0000256" key="1">
    <source>
        <dbReference type="ARBA" id="ARBA00022729"/>
    </source>
</evidence>
<dbReference type="NCBIfam" id="TIGR02167">
    <property type="entry name" value="Liste_lipo_26"/>
    <property type="match status" value="2"/>
</dbReference>
<organism evidence="3 4">
    <name type="scientific">Flavobacterium gossypii</name>
    <dbReference type="NCBI Taxonomy" id="1646119"/>
    <lineage>
        <taxon>Bacteria</taxon>
        <taxon>Pseudomonadati</taxon>
        <taxon>Bacteroidota</taxon>
        <taxon>Flavobacteriia</taxon>
        <taxon>Flavobacteriales</taxon>
        <taxon>Flavobacteriaceae</taxon>
        <taxon>Flavobacterium</taxon>
    </lineage>
</organism>
<reference evidence="3 4" key="1">
    <citation type="submission" date="2020-08" db="EMBL/GenBank/DDBJ databases">
        <title>Genomic Encyclopedia of Type Strains, Phase IV (KMG-IV): sequencing the most valuable type-strain genomes for metagenomic binning, comparative biology and taxonomic classification.</title>
        <authorList>
            <person name="Goeker M."/>
        </authorList>
    </citation>
    <scope>NUCLEOTIDE SEQUENCE [LARGE SCALE GENOMIC DNA]</scope>
    <source>
        <strain evidence="3 4">DSM 100397</strain>
    </source>
</reference>
<keyword evidence="1" id="KW-0732">Signal</keyword>
<evidence type="ECO:0000313" key="4">
    <source>
        <dbReference type="Proteomes" id="UP000555003"/>
    </source>
</evidence>
<evidence type="ECO:0000259" key="2">
    <source>
        <dbReference type="Pfam" id="PF18962"/>
    </source>
</evidence>
<dbReference type="Pfam" id="PF03382">
    <property type="entry name" value="DUF285"/>
    <property type="match status" value="1"/>
</dbReference>
<feature type="domain" description="Secretion system C-terminal sorting" evidence="2">
    <location>
        <begin position="388"/>
        <end position="456"/>
    </location>
</feature>
<evidence type="ECO:0000313" key="3">
    <source>
        <dbReference type="EMBL" id="MBA9071998.1"/>
    </source>
</evidence>
<dbReference type="Pfam" id="PF18962">
    <property type="entry name" value="Por_Secre_tail"/>
    <property type="match status" value="1"/>
</dbReference>